<dbReference type="AlphaFoldDB" id="A0AAQ3KK89"/>
<dbReference type="InterPro" id="IPR011050">
    <property type="entry name" value="Pectin_lyase_fold/virulence"/>
</dbReference>
<dbReference type="NCBIfam" id="TIGR01614">
    <property type="entry name" value="PME_inhib"/>
    <property type="match status" value="1"/>
</dbReference>
<dbReference type="GO" id="GO:0005975">
    <property type="term" value="P:carbohydrate metabolic process"/>
    <property type="evidence" value="ECO:0007669"/>
    <property type="project" value="InterPro"/>
</dbReference>
<dbReference type="InterPro" id="IPR017853">
    <property type="entry name" value="GH"/>
</dbReference>
<dbReference type="CDD" id="cd15798">
    <property type="entry name" value="PMEI-like_3"/>
    <property type="match status" value="1"/>
</dbReference>
<proteinExistence type="predicted"/>
<evidence type="ECO:0000256" key="1">
    <source>
        <dbReference type="SAM" id="MobiDB-lite"/>
    </source>
</evidence>
<dbReference type="Proteomes" id="UP001327560">
    <property type="component" value="Chromosome 6"/>
</dbReference>
<dbReference type="SUPFAM" id="SSF51445">
    <property type="entry name" value="(Trans)glycosidases"/>
    <property type="match status" value="1"/>
</dbReference>
<dbReference type="InterPro" id="IPR012334">
    <property type="entry name" value="Pectin_lyas_fold"/>
</dbReference>
<dbReference type="SUPFAM" id="SSF51126">
    <property type="entry name" value="Pectin lyase-like"/>
    <property type="match status" value="1"/>
</dbReference>
<dbReference type="Gene3D" id="1.20.140.40">
    <property type="entry name" value="Invertase/pectin methylesterase inhibitor family protein"/>
    <property type="match status" value="1"/>
</dbReference>
<dbReference type="Pfam" id="PF04043">
    <property type="entry name" value="PMEI"/>
    <property type="match status" value="1"/>
</dbReference>
<sequence>MPVLADAPPPPARRASLPPQHLGGHQLLARPAPTSKVQNNVTAFWPDDSFRYIVVGNEVISESLAQFILPAMRNVVTALAAAGLQGQIKNCKELLDYAIGELRNSVDKFSNLEVAKMDDIVDDLKVWLSAAVTYQETCLDGFQNTSGDAAASMTKALNSSSMLTSNTLAIVDQMSTVLTSFQLPSLSRRLLAENEVSDRREFPEWFHHERRRLLALSPQEMKPDATVAQDGSGNYKTISEAIAAAPEKSNKTSSGEGHIGCIAVLTVLPIRFIPAKQNAKLHSSLFRMSHDGEELDGERGNLGSWIRRQHLVHAEEQFDVIDFQGEEEEEEEEEEEDDDDDDDEACK</sequence>
<protein>
    <recommendedName>
        <fullName evidence="2">Pectinesterase inhibitor domain-containing protein</fullName>
    </recommendedName>
</protein>
<evidence type="ECO:0000313" key="3">
    <source>
        <dbReference type="EMBL" id="WOL10347.1"/>
    </source>
</evidence>
<keyword evidence="4" id="KW-1185">Reference proteome</keyword>
<organism evidence="3 4">
    <name type="scientific">Canna indica</name>
    <name type="common">Indian-shot</name>
    <dbReference type="NCBI Taxonomy" id="4628"/>
    <lineage>
        <taxon>Eukaryota</taxon>
        <taxon>Viridiplantae</taxon>
        <taxon>Streptophyta</taxon>
        <taxon>Embryophyta</taxon>
        <taxon>Tracheophyta</taxon>
        <taxon>Spermatophyta</taxon>
        <taxon>Magnoliopsida</taxon>
        <taxon>Liliopsida</taxon>
        <taxon>Zingiberales</taxon>
        <taxon>Cannaceae</taxon>
        <taxon>Canna</taxon>
    </lineage>
</organism>
<dbReference type="InterPro" id="IPR035513">
    <property type="entry name" value="Invertase/methylesterase_inhib"/>
</dbReference>
<accession>A0AAQ3KK89</accession>
<name>A0AAQ3KK89_9LILI</name>
<dbReference type="GO" id="GO:0004553">
    <property type="term" value="F:hydrolase activity, hydrolyzing O-glycosyl compounds"/>
    <property type="evidence" value="ECO:0007669"/>
    <property type="project" value="InterPro"/>
</dbReference>
<feature type="region of interest" description="Disordered" evidence="1">
    <location>
        <begin position="317"/>
        <end position="347"/>
    </location>
</feature>
<dbReference type="SMART" id="SM00856">
    <property type="entry name" value="PMEI"/>
    <property type="match status" value="1"/>
</dbReference>
<dbReference type="Gene3D" id="2.160.20.10">
    <property type="entry name" value="Single-stranded right-handed beta-helix, Pectin lyase-like"/>
    <property type="match status" value="1"/>
</dbReference>
<dbReference type="EMBL" id="CP136895">
    <property type="protein sequence ID" value="WOL10347.1"/>
    <property type="molecule type" value="Genomic_DNA"/>
</dbReference>
<feature type="compositionally biased region" description="Acidic residues" evidence="1">
    <location>
        <begin position="324"/>
        <end position="347"/>
    </location>
</feature>
<reference evidence="3 4" key="1">
    <citation type="submission" date="2023-10" db="EMBL/GenBank/DDBJ databases">
        <title>Chromosome-scale genome assembly provides insights into flower coloration mechanisms of Canna indica.</title>
        <authorList>
            <person name="Li C."/>
        </authorList>
    </citation>
    <scope>NUCLEOTIDE SEQUENCE [LARGE SCALE GENOMIC DNA]</scope>
    <source>
        <tissue evidence="3">Flower</tissue>
    </source>
</reference>
<evidence type="ECO:0000259" key="2">
    <source>
        <dbReference type="SMART" id="SM00856"/>
    </source>
</evidence>
<evidence type="ECO:0000313" key="4">
    <source>
        <dbReference type="Proteomes" id="UP001327560"/>
    </source>
</evidence>
<dbReference type="SUPFAM" id="SSF101148">
    <property type="entry name" value="Plant invertase/pectin methylesterase inhibitor"/>
    <property type="match status" value="1"/>
</dbReference>
<gene>
    <name evidence="3" type="ORF">Cni_G19102</name>
</gene>
<dbReference type="GO" id="GO:0004857">
    <property type="term" value="F:enzyme inhibitor activity"/>
    <property type="evidence" value="ECO:0007669"/>
    <property type="project" value="InterPro"/>
</dbReference>
<dbReference type="PANTHER" id="PTHR31707">
    <property type="entry name" value="PECTINESTERASE"/>
    <property type="match status" value="1"/>
</dbReference>
<dbReference type="InterPro" id="IPR006501">
    <property type="entry name" value="Pectinesterase_inhib_dom"/>
</dbReference>
<feature type="domain" description="Pectinesterase inhibitor" evidence="2">
    <location>
        <begin position="32"/>
        <end position="170"/>
    </location>
</feature>
<feature type="region of interest" description="Disordered" evidence="1">
    <location>
        <begin position="1"/>
        <end position="29"/>
    </location>
</feature>